<dbReference type="EMBL" id="AHPK01000016">
    <property type="protein sequence ID" value="KEC54437.1"/>
    <property type="molecule type" value="Genomic_DNA"/>
</dbReference>
<dbReference type="GO" id="GO:0051604">
    <property type="term" value="P:protein maturation"/>
    <property type="evidence" value="ECO:0007669"/>
    <property type="project" value="TreeGrafter"/>
</dbReference>
<dbReference type="Pfam" id="PF04216">
    <property type="entry name" value="FdhE_N"/>
    <property type="match status" value="1"/>
</dbReference>
<dbReference type="GO" id="GO:0008199">
    <property type="term" value="F:ferric iron binding"/>
    <property type="evidence" value="ECO:0007669"/>
    <property type="project" value="TreeGrafter"/>
</dbReference>
<dbReference type="InterPro" id="IPR056774">
    <property type="entry name" value="FdhE_N"/>
</dbReference>
<dbReference type="EMBL" id="FN645466">
    <property type="protein sequence ID" value="CBI78299.1"/>
    <property type="molecule type" value="Genomic_DNA"/>
</dbReference>
<dbReference type="RefSeq" id="WP_035006611.1">
    <property type="nucleotide sequence ID" value="NZ_KL407337.1"/>
</dbReference>
<dbReference type="InterPro" id="IPR006452">
    <property type="entry name" value="Formate_DH_accessory"/>
</dbReference>
<dbReference type="AlphaFoldDB" id="E6YN61"/>
<organism evidence="5">
    <name type="scientific">Bartonella rochalimae ATCC BAA-1498</name>
    <dbReference type="NCBI Taxonomy" id="685782"/>
    <lineage>
        <taxon>Bacteria</taxon>
        <taxon>Pseudomonadati</taxon>
        <taxon>Pseudomonadota</taxon>
        <taxon>Alphaproteobacteria</taxon>
        <taxon>Hyphomicrobiales</taxon>
        <taxon>Bartonellaceae</taxon>
        <taxon>Bartonella</taxon>
    </lineage>
</organism>
<evidence type="ECO:0000256" key="1">
    <source>
        <dbReference type="ARBA" id="ARBA00022490"/>
    </source>
</evidence>
<reference evidence="6 7" key="2">
    <citation type="submission" date="2012-04" db="EMBL/GenBank/DDBJ databases">
        <title>The Genome Sequence of Bartonella rochalimae BMGH.</title>
        <authorList>
            <consortium name="The Broad Institute Genome Sequencing Platform"/>
            <consortium name="The Broad Institute Genome Sequencing Center for Infectious Disease"/>
            <person name="Feldgarden M."/>
            <person name="Kirby J."/>
            <person name="Kosoy M."/>
            <person name="Birtles R."/>
            <person name="Probert W.S."/>
            <person name="Chiaraviglio L."/>
            <person name="Walker B."/>
            <person name="Young S.K."/>
            <person name="Zeng Q."/>
            <person name="Gargeya S."/>
            <person name="Fitzgerald M."/>
            <person name="Haas B."/>
            <person name="Abouelleil A."/>
            <person name="Alvarado L."/>
            <person name="Arachchi H.M."/>
            <person name="Berlin A.M."/>
            <person name="Chapman S.B."/>
            <person name="Goldberg J."/>
            <person name="Griggs A."/>
            <person name="Gujja S."/>
            <person name="Hansen M."/>
            <person name="Howarth C."/>
            <person name="Imamovic A."/>
            <person name="Larimer J."/>
            <person name="McCowen C."/>
            <person name="Montmayeur A."/>
            <person name="Murphy C."/>
            <person name="Neiman D."/>
            <person name="Pearson M."/>
            <person name="Priest M."/>
            <person name="Roberts A."/>
            <person name="Saif S."/>
            <person name="Shea T."/>
            <person name="Sisk P."/>
            <person name="Sykes S."/>
            <person name="Wortman J."/>
            <person name="Nusbaum C."/>
            <person name="Birren B."/>
        </authorList>
    </citation>
    <scope>NUCLEOTIDE SEQUENCE [LARGE SCALE GENOMIC DNA]</scope>
    <source>
        <strain evidence="6 7">ATCC BAA-1498</strain>
    </source>
</reference>
<evidence type="ECO:0000313" key="6">
    <source>
        <dbReference type="EMBL" id="KEC54437.1"/>
    </source>
</evidence>
<feature type="domain" description="FdhE N-terminal" evidence="2">
    <location>
        <begin position="22"/>
        <end position="173"/>
    </location>
</feature>
<reference evidence="5" key="1">
    <citation type="journal article" date="2011" name="PLoS Genet.">
        <title>Parallel evolution of a type IV secretion system in radiating lineages of the host-restricted bacterial pathogen Bartonella.</title>
        <authorList>
            <person name="Engel P."/>
            <person name="Salzburger W."/>
            <person name="Liesch M."/>
            <person name="Chang C.C."/>
            <person name="Maruyama S."/>
            <person name="Lanz C."/>
            <person name="Calteau A."/>
            <person name="Lajus A."/>
            <person name="Medigue C."/>
            <person name="Schuster S.C."/>
            <person name="Dehio C."/>
        </authorList>
    </citation>
    <scope>NUCLEOTIDE SEQUENCE</scope>
    <source>
        <strain evidence="5">ATCC BAA-1498</strain>
    </source>
</reference>
<dbReference type="Pfam" id="PF24860">
    <property type="entry name" value="FdhE_C"/>
    <property type="match status" value="1"/>
</dbReference>
<dbReference type="PANTHER" id="PTHR37689:SF1">
    <property type="entry name" value="PROTEIN FDHE"/>
    <property type="match status" value="1"/>
</dbReference>
<dbReference type="GO" id="GO:0005829">
    <property type="term" value="C:cytosol"/>
    <property type="evidence" value="ECO:0007669"/>
    <property type="project" value="TreeGrafter"/>
</dbReference>
<feature type="domain" description="FdhE central" evidence="3">
    <location>
        <begin position="181"/>
        <end position="217"/>
    </location>
</feature>
<evidence type="ECO:0000313" key="5">
    <source>
        <dbReference type="EMBL" id="CBI78299.1"/>
    </source>
</evidence>
<keyword evidence="7" id="KW-1185">Reference proteome</keyword>
<dbReference type="Gene3D" id="3.90.1670.10">
    <property type="entry name" value="FdhE-like domain"/>
    <property type="match status" value="1"/>
</dbReference>
<dbReference type="PATRIC" id="fig|685782.3.peg.975"/>
<dbReference type="InterPro" id="IPR024064">
    <property type="entry name" value="FdhE-like_sf"/>
</dbReference>
<evidence type="ECO:0000259" key="2">
    <source>
        <dbReference type="Pfam" id="PF04216"/>
    </source>
</evidence>
<dbReference type="PANTHER" id="PTHR37689">
    <property type="entry name" value="PROTEIN FDHE"/>
    <property type="match status" value="1"/>
</dbReference>
<dbReference type="OrthoDB" id="9794151at2"/>
<dbReference type="eggNOG" id="COG3058">
    <property type="taxonomic scope" value="Bacteria"/>
</dbReference>
<keyword evidence="1" id="KW-0963">Cytoplasm</keyword>
<evidence type="ECO:0000259" key="3">
    <source>
        <dbReference type="Pfam" id="PF24859"/>
    </source>
</evidence>
<dbReference type="HOGENOM" id="CLU_055275_0_0_5"/>
<dbReference type="Pfam" id="PF24859">
    <property type="entry name" value="FdhE_central"/>
    <property type="match status" value="1"/>
</dbReference>
<dbReference type="CDD" id="cd16341">
    <property type="entry name" value="FdhE"/>
    <property type="match status" value="1"/>
</dbReference>
<gene>
    <name evidence="5" type="ORF">BARRO_120073</name>
    <name evidence="6" type="ORF">O99_00935</name>
</gene>
<evidence type="ECO:0000313" key="7">
    <source>
        <dbReference type="Proteomes" id="UP000027336"/>
    </source>
</evidence>
<protein>
    <submittedName>
        <fullName evidence="6">Formate dehydrogenase accessory protein FdhE</fullName>
    </submittedName>
</protein>
<dbReference type="InterPro" id="IPR056797">
    <property type="entry name" value="FdhE_central"/>
</dbReference>
<dbReference type="SUPFAM" id="SSF144020">
    <property type="entry name" value="FdhE-like"/>
    <property type="match status" value="1"/>
</dbReference>
<accession>E6YN61</accession>
<evidence type="ECO:0000259" key="4">
    <source>
        <dbReference type="Pfam" id="PF24860"/>
    </source>
</evidence>
<feature type="domain" description="FdhE C-terminal" evidence="4">
    <location>
        <begin position="221"/>
        <end position="282"/>
    </location>
</feature>
<name>E6YN61_9HYPH</name>
<dbReference type="Proteomes" id="UP000027336">
    <property type="component" value="Unassembled WGS sequence"/>
</dbReference>
<sequence>MLHQKDSEGLDTPSTTHTPFMIKFPESEALFAKRAQRFTSLATTHSAKDTLLFLAHFCTIQQQSVKRFKDFSRALARFSTMSTPFIDRSKILELGFYESVVHDFLNNMSTYALPIKQKEALSRMHLRQDQWHLWGSNILNCEIPLQQEGEHLFITGVLQIIYSLAASQLNTEIIKIQQQNLCPSCRGTHSASIVVETGLEEGTRLCSCLYCGTLWHYPLLQCTFCESIQNVSSSNLDKSSGAIVVETCQTCQRSCNRLDQHKDPSLDMFADDIAYILDHLSQSSLPLKLGAFNPFLAVYINTQNK</sequence>
<dbReference type="InterPro" id="IPR056796">
    <property type="entry name" value="FdhE_C"/>
</dbReference>
<proteinExistence type="predicted"/>